<dbReference type="RefSeq" id="WP_132245042.1">
    <property type="nucleotide sequence ID" value="NZ_SLWV01000011.1"/>
</dbReference>
<evidence type="ECO:0000313" key="2">
    <source>
        <dbReference type="Proteomes" id="UP000294919"/>
    </source>
</evidence>
<gene>
    <name evidence="1" type="ORF">EV214_11125</name>
</gene>
<comment type="caution">
    <text evidence="1">The sequence shown here is derived from an EMBL/GenBank/DDBJ whole genome shotgun (WGS) entry which is preliminary data.</text>
</comment>
<keyword evidence="2" id="KW-1185">Reference proteome</keyword>
<name>A0A4R2KM47_9FIRM</name>
<sequence length="67" mass="7743">MSKENIKELTESDRTKLYFLAKKLEDIAKEIGGISEEEKQFVIERVYGKNSKAIVKLCNTIIDHLGW</sequence>
<dbReference type="AlphaFoldDB" id="A0A4R2KM47"/>
<dbReference type="Proteomes" id="UP000294919">
    <property type="component" value="Unassembled WGS sequence"/>
</dbReference>
<organism evidence="1 2">
    <name type="scientific">Marinisporobacter balticus</name>
    <dbReference type="NCBI Taxonomy" id="2018667"/>
    <lineage>
        <taxon>Bacteria</taxon>
        <taxon>Bacillati</taxon>
        <taxon>Bacillota</taxon>
        <taxon>Clostridia</taxon>
        <taxon>Peptostreptococcales</taxon>
        <taxon>Thermotaleaceae</taxon>
        <taxon>Marinisporobacter</taxon>
    </lineage>
</organism>
<protein>
    <submittedName>
        <fullName evidence="1">Uncharacterized protein</fullName>
    </submittedName>
</protein>
<accession>A0A4R2KM47</accession>
<reference evidence="1 2" key="1">
    <citation type="submission" date="2019-03" db="EMBL/GenBank/DDBJ databases">
        <title>Genomic Encyclopedia of Type Strains, Phase IV (KMG-IV): sequencing the most valuable type-strain genomes for metagenomic binning, comparative biology and taxonomic classification.</title>
        <authorList>
            <person name="Goeker M."/>
        </authorList>
    </citation>
    <scope>NUCLEOTIDE SEQUENCE [LARGE SCALE GENOMIC DNA]</scope>
    <source>
        <strain evidence="1 2">DSM 102940</strain>
    </source>
</reference>
<evidence type="ECO:0000313" key="1">
    <source>
        <dbReference type="EMBL" id="TCO74763.1"/>
    </source>
</evidence>
<dbReference type="EMBL" id="SLWV01000011">
    <property type="protein sequence ID" value="TCO74763.1"/>
    <property type="molecule type" value="Genomic_DNA"/>
</dbReference>
<proteinExistence type="predicted"/>